<evidence type="ECO:0000256" key="3">
    <source>
        <dbReference type="ARBA" id="ARBA00022991"/>
    </source>
</evidence>
<keyword evidence="1" id="KW-0285">Flavoprotein</keyword>
<dbReference type="Gene3D" id="3.30.450.20">
    <property type="entry name" value="PAS domain"/>
    <property type="match status" value="1"/>
</dbReference>
<accession>A0A6J3LV85</accession>
<dbReference type="OrthoDB" id="447251at2759"/>
<dbReference type="PANTHER" id="PTHR47429">
    <property type="entry name" value="PROTEIN TWIN LOV 1"/>
    <property type="match status" value="1"/>
</dbReference>
<reference evidence="6" key="2">
    <citation type="submission" date="2020-04" db="EMBL/GenBank/DDBJ databases">
        <authorList>
            <consortium name="NCBI Genome Project"/>
        </authorList>
    </citation>
    <scope>NUCLEOTIDE SEQUENCE</scope>
    <source>
        <strain evidence="6">CBS 342.82</strain>
    </source>
</reference>
<sequence length="567" mass="61770">MPIRIEPKNSRDDELDSACTASTNSVWSRCPTVHSQSTPPASRSQSPASDDRTSLNIGLSTTTTITSLASSRTAHVRYLDRSLPSVTLPGSDDLALDPDFHLEMQAAYLLGADHLRRILKQDDLLFNFNSFLLSYRPADVAVLQYYLSALRALDLISAANALITTLPSSYDYGFDAAYVPIVSNPILERKVEQAFAVLQYESLPAYVAYGFHMTNASLHRKVTGALGAGSSAQSDSLAQMFCVTDPEQIDNPIIFASKEFSRSTNYPMRSILNRNPSFLHGPMTDVGASDRIASAIAAQRSHSEVMVSYRSDGSPFLSLQTVTPLRDTRGRLRYWLRGYVDCSDLLGKGAHSWSFPHDAVPSAASSANKKPESKLRKAKSFYSVYTEQSVSLENYPIRLDDQITTPVSSTASTAVELPATPVAAGFATDGFDDIPESSKSGFPMGLDMRSPGIYHRYLLVRPVQPFRILFVSPALAQSAPRIAQSPFMSHIGGDKRVRAHLENALVSARKVTAKISWVANGDGSNPNAVGRMCWAHCTPLFGEVDGVSNVGVWMILLLDEEPAGGVF</sequence>
<reference evidence="6" key="1">
    <citation type="submission" date="2020-01" db="EMBL/GenBank/DDBJ databases">
        <authorList>
            <consortium name="DOE Joint Genome Institute"/>
            <person name="Haridas S."/>
            <person name="Albert R."/>
            <person name="Binder M."/>
            <person name="Bloem J."/>
            <person name="Labutti K."/>
            <person name="Salamov A."/>
            <person name="Andreopoulos B."/>
            <person name="Baker S.E."/>
            <person name="Barry K."/>
            <person name="Bills G."/>
            <person name="Bluhm B.H."/>
            <person name="Cannon C."/>
            <person name="Castanera R."/>
            <person name="Culley D.E."/>
            <person name="Daum C."/>
            <person name="Ezra D."/>
            <person name="Gonzalez J.B."/>
            <person name="Henrissat B."/>
            <person name="Kuo A."/>
            <person name="Liang C."/>
            <person name="Lipzen A."/>
            <person name="Lutzoni F."/>
            <person name="Magnuson J."/>
            <person name="Mondo S."/>
            <person name="Nolan M."/>
            <person name="Ohm R."/>
            <person name="Pangilinan J."/>
            <person name="Park H.-J."/>
            <person name="Ramirez L."/>
            <person name="Alfaro M."/>
            <person name="Sun H."/>
            <person name="Tritt A."/>
            <person name="Yoshinaga Y."/>
            <person name="Zwiers L.-H."/>
            <person name="Turgeon B.G."/>
            <person name="Goodwin S.B."/>
            <person name="Spatafora J.W."/>
            <person name="Crous P.W."/>
            <person name="Grigoriev I.V."/>
        </authorList>
    </citation>
    <scope>NUCLEOTIDE SEQUENCE</scope>
    <source>
        <strain evidence="6">CBS 342.82</strain>
    </source>
</reference>
<protein>
    <recommendedName>
        <fullName evidence="7">PAS domain-containing protein</fullName>
    </recommendedName>
</protein>
<dbReference type="PANTHER" id="PTHR47429:SF9">
    <property type="entry name" value="PAS DOMAIN-CONTAINING PROTEIN"/>
    <property type="match status" value="1"/>
</dbReference>
<organism evidence="6">
    <name type="scientific">Dissoconium aciculare CBS 342.82</name>
    <dbReference type="NCBI Taxonomy" id="1314786"/>
    <lineage>
        <taxon>Eukaryota</taxon>
        <taxon>Fungi</taxon>
        <taxon>Dikarya</taxon>
        <taxon>Ascomycota</taxon>
        <taxon>Pezizomycotina</taxon>
        <taxon>Dothideomycetes</taxon>
        <taxon>Dothideomycetidae</taxon>
        <taxon>Mycosphaerellales</taxon>
        <taxon>Dissoconiaceae</taxon>
        <taxon>Dissoconium</taxon>
    </lineage>
</organism>
<keyword evidence="2" id="KW-0288">FMN</keyword>
<dbReference type="AlphaFoldDB" id="A0A6J3LV85"/>
<evidence type="ECO:0000313" key="5">
    <source>
        <dbReference type="Proteomes" id="UP000504637"/>
    </source>
</evidence>
<feature type="region of interest" description="Disordered" evidence="4">
    <location>
        <begin position="29"/>
        <end position="55"/>
    </location>
</feature>
<proteinExistence type="predicted"/>
<name>A0A6J3LV85_9PEZI</name>
<feature type="compositionally biased region" description="Polar residues" evidence="4">
    <location>
        <begin position="29"/>
        <end position="48"/>
    </location>
</feature>
<keyword evidence="3" id="KW-0157">Chromophore</keyword>
<evidence type="ECO:0008006" key="7">
    <source>
        <dbReference type="Google" id="ProtNLM"/>
    </source>
</evidence>
<dbReference type="Proteomes" id="UP000504637">
    <property type="component" value="Unplaced"/>
</dbReference>
<dbReference type="RefSeq" id="XP_033456614.1">
    <property type="nucleotide sequence ID" value="XM_033601829.1"/>
</dbReference>
<keyword evidence="5" id="KW-1185">Reference proteome</keyword>
<evidence type="ECO:0000256" key="4">
    <source>
        <dbReference type="SAM" id="MobiDB-lite"/>
    </source>
</evidence>
<dbReference type="GO" id="GO:0005634">
    <property type="term" value="C:nucleus"/>
    <property type="evidence" value="ECO:0007669"/>
    <property type="project" value="TreeGrafter"/>
</dbReference>
<dbReference type="InterPro" id="IPR035965">
    <property type="entry name" value="PAS-like_dom_sf"/>
</dbReference>
<gene>
    <name evidence="6" type="ORF">K489DRAFT_325441</name>
</gene>
<reference evidence="6" key="3">
    <citation type="submission" date="2025-08" db="UniProtKB">
        <authorList>
            <consortium name="RefSeq"/>
        </authorList>
    </citation>
    <scope>IDENTIFICATION</scope>
    <source>
        <strain evidence="6">CBS 342.82</strain>
    </source>
</reference>
<evidence type="ECO:0000256" key="2">
    <source>
        <dbReference type="ARBA" id="ARBA00022643"/>
    </source>
</evidence>
<evidence type="ECO:0000313" key="6">
    <source>
        <dbReference type="RefSeq" id="XP_033456614.1"/>
    </source>
</evidence>
<evidence type="ECO:0000256" key="1">
    <source>
        <dbReference type="ARBA" id="ARBA00022630"/>
    </source>
</evidence>
<dbReference type="SUPFAM" id="SSF55785">
    <property type="entry name" value="PYP-like sensor domain (PAS domain)"/>
    <property type="match status" value="1"/>
</dbReference>
<dbReference type="GeneID" id="54359629"/>